<dbReference type="InterPro" id="IPR029054">
    <property type="entry name" value="dUTPase-like"/>
</dbReference>
<proteinExistence type="inferred from homology"/>
<evidence type="ECO:0000256" key="2">
    <source>
        <dbReference type="ARBA" id="ARBA00012379"/>
    </source>
</evidence>
<dbReference type="NCBIfam" id="TIGR00576">
    <property type="entry name" value="dut"/>
    <property type="match status" value="1"/>
</dbReference>
<dbReference type="Gene3D" id="2.70.40.10">
    <property type="match status" value="1"/>
</dbReference>
<comment type="similarity">
    <text evidence="1">Belongs to the dUTPase family.</text>
</comment>
<dbReference type="OrthoDB" id="9809956at2"/>
<dbReference type="InterPro" id="IPR036157">
    <property type="entry name" value="dUTPase-like_sf"/>
</dbReference>
<dbReference type="GO" id="GO:0004170">
    <property type="term" value="F:dUTP diphosphatase activity"/>
    <property type="evidence" value="ECO:0007669"/>
    <property type="project" value="UniProtKB-EC"/>
</dbReference>
<evidence type="ECO:0000256" key="4">
    <source>
        <dbReference type="ARBA" id="ARBA00023080"/>
    </source>
</evidence>
<accession>A0A2S0WHB6</accession>
<gene>
    <name evidence="6" type="ORF">C3E79_10205</name>
</gene>
<reference evidence="7" key="1">
    <citation type="submission" date="2018-01" db="EMBL/GenBank/DDBJ databases">
        <authorList>
            <person name="Li J."/>
        </authorList>
    </citation>
    <scope>NUCLEOTIDE SEQUENCE [LARGE SCALE GENOMIC DNA]</scope>
    <source>
        <strain evidence="7">2184</strain>
    </source>
</reference>
<dbReference type="SUPFAM" id="SSF51283">
    <property type="entry name" value="dUTPase-like"/>
    <property type="match status" value="1"/>
</dbReference>
<dbReference type="Pfam" id="PF00692">
    <property type="entry name" value="dUTPase"/>
    <property type="match status" value="1"/>
</dbReference>
<organism evidence="6 7">
    <name type="scientific">Corynebacterium liangguodongii</name>
    <dbReference type="NCBI Taxonomy" id="2079535"/>
    <lineage>
        <taxon>Bacteria</taxon>
        <taxon>Bacillati</taxon>
        <taxon>Actinomycetota</taxon>
        <taxon>Actinomycetes</taxon>
        <taxon>Mycobacteriales</taxon>
        <taxon>Corynebacteriaceae</taxon>
        <taxon>Corynebacterium</taxon>
    </lineage>
</organism>
<dbReference type="AlphaFoldDB" id="A0A2S0WHB6"/>
<dbReference type="KEGG" id="clia:C3E79_10205"/>
<evidence type="ECO:0000256" key="1">
    <source>
        <dbReference type="ARBA" id="ARBA00006581"/>
    </source>
</evidence>
<evidence type="ECO:0000256" key="3">
    <source>
        <dbReference type="ARBA" id="ARBA00022801"/>
    </source>
</evidence>
<dbReference type="EC" id="3.6.1.23" evidence="2"/>
<keyword evidence="4" id="KW-0546">Nucleotide metabolism</keyword>
<keyword evidence="7" id="KW-1185">Reference proteome</keyword>
<dbReference type="PANTHER" id="PTHR11241:SF0">
    <property type="entry name" value="DEOXYURIDINE 5'-TRIPHOSPHATE NUCLEOTIDOHYDROLASE"/>
    <property type="match status" value="1"/>
</dbReference>
<dbReference type="Proteomes" id="UP000244754">
    <property type="component" value="Chromosome"/>
</dbReference>
<dbReference type="GO" id="GO:0006226">
    <property type="term" value="P:dUMP biosynthetic process"/>
    <property type="evidence" value="ECO:0007669"/>
    <property type="project" value="InterPro"/>
</dbReference>
<evidence type="ECO:0000313" key="6">
    <source>
        <dbReference type="EMBL" id="AWB85160.1"/>
    </source>
</evidence>
<keyword evidence="3" id="KW-0378">Hydrolase</keyword>
<dbReference type="PANTHER" id="PTHR11241">
    <property type="entry name" value="DEOXYURIDINE 5'-TRIPHOSPHATE NUCLEOTIDOHYDROLASE"/>
    <property type="match status" value="1"/>
</dbReference>
<name>A0A2S0WHB6_9CORY</name>
<evidence type="ECO:0000256" key="5">
    <source>
        <dbReference type="ARBA" id="ARBA00047686"/>
    </source>
</evidence>
<comment type="catalytic activity">
    <reaction evidence="5">
        <text>dUTP + H2O = dUMP + diphosphate + H(+)</text>
        <dbReference type="Rhea" id="RHEA:10248"/>
        <dbReference type="ChEBI" id="CHEBI:15377"/>
        <dbReference type="ChEBI" id="CHEBI:15378"/>
        <dbReference type="ChEBI" id="CHEBI:33019"/>
        <dbReference type="ChEBI" id="CHEBI:61555"/>
        <dbReference type="ChEBI" id="CHEBI:246422"/>
        <dbReference type="EC" id="3.6.1.23"/>
    </reaction>
</comment>
<dbReference type="GO" id="GO:0046081">
    <property type="term" value="P:dUTP catabolic process"/>
    <property type="evidence" value="ECO:0007669"/>
    <property type="project" value="InterPro"/>
</dbReference>
<dbReference type="InterPro" id="IPR008181">
    <property type="entry name" value="dUTPase"/>
</dbReference>
<protein>
    <recommendedName>
        <fullName evidence="2">dUTP diphosphatase</fullName>
        <ecNumber evidence="2">3.6.1.23</ecNumber>
    </recommendedName>
</protein>
<dbReference type="NCBIfam" id="NF001862">
    <property type="entry name" value="PRK00601.1"/>
    <property type="match status" value="1"/>
</dbReference>
<evidence type="ECO:0000313" key="7">
    <source>
        <dbReference type="Proteomes" id="UP000244754"/>
    </source>
</evidence>
<dbReference type="GO" id="GO:0000287">
    <property type="term" value="F:magnesium ion binding"/>
    <property type="evidence" value="ECO:0007669"/>
    <property type="project" value="InterPro"/>
</dbReference>
<dbReference type="InterPro" id="IPR033704">
    <property type="entry name" value="dUTPase_trimeric"/>
</dbReference>
<dbReference type="EMBL" id="CP026948">
    <property type="protein sequence ID" value="AWB85160.1"/>
    <property type="molecule type" value="Genomic_DNA"/>
</dbReference>
<dbReference type="CDD" id="cd07557">
    <property type="entry name" value="trimeric_dUTPase"/>
    <property type="match status" value="1"/>
</dbReference>
<sequence>MEQPRVMRLHEAALLPTRAHEWDAGWDVHADETVVIRPGETVKVRTGIAVGVPVGQVCDVRSRSGLASRGVVVANSPGTIDAGYVGEVCVLLHNQVRELHRVNRGDRIAQLVFLPINTTPLREVNALDESERGGAGFGSTGK</sequence>